<name>A0A059KID3_9BURK</name>
<keyword evidence="3" id="KW-1185">Reference proteome</keyword>
<evidence type="ECO:0000313" key="3">
    <source>
        <dbReference type="Proteomes" id="UP000026714"/>
    </source>
</evidence>
<organism evidence="2 3">
    <name type="scientific">Sphaerotilus natans subsp. natans DSM 6575</name>
    <dbReference type="NCBI Taxonomy" id="1286631"/>
    <lineage>
        <taxon>Bacteria</taxon>
        <taxon>Pseudomonadati</taxon>
        <taxon>Pseudomonadota</taxon>
        <taxon>Betaproteobacteria</taxon>
        <taxon>Burkholderiales</taxon>
        <taxon>Sphaerotilaceae</taxon>
        <taxon>Sphaerotilus</taxon>
    </lineage>
</organism>
<comment type="caution">
    <text evidence="2">The sequence shown here is derived from an EMBL/GenBank/DDBJ whole genome shotgun (WGS) entry which is preliminary data.</text>
</comment>
<feature type="region of interest" description="Disordered" evidence="1">
    <location>
        <begin position="18"/>
        <end position="45"/>
    </location>
</feature>
<dbReference type="Proteomes" id="UP000026714">
    <property type="component" value="Unassembled WGS sequence"/>
</dbReference>
<accession>A0A059KID3</accession>
<gene>
    <name evidence="2" type="ORF">X805_31760</name>
</gene>
<reference evidence="2 3" key="1">
    <citation type="journal article" date="2014" name="FEMS Microbiol. Ecol.">
        <title>Sphaerotilus natans encrusted with nanoball-shaped Fe(III) oxide minerals formed by nitrate-reducing mixotrophic Fe(II) oxidation.</title>
        <authorList>
            <person name="Park S."/>
            <person name="Kim D.H."/>
            <person name="Lee J.H."/>
            <person name="Hur H.G."/>
        </authorList>
    </citation>
    <scope>NUCLEOTIDE SEQUENCE [LARGE SCALE GENOMIC DNA]</scope>
    <source>
        <strain evidence="2 3">DSM 6575</strain>
    </source>
</reference>
<proteinExistence type="predicted"/>
<evidence type="ECO:0000256" key="1">
    <source>
        <dbReference type="SAM" id="MobiDB-lite"/>
    </source>
</evidence>
<protein>
    <submittedName>
        <fullName evidence="2">Uncharacterized protein</fullName>
    </submittedName>
</protein>
<evidence type="ECO:0000313" key="2">
    <source>
        <dbReference type="EMBL" id="KDB51232.1"/>
    </source>
</evidence>
<dbReference type="EMBL" id="AZRA01000093">
    <property type="protein sequence ID" value="KDB51232.1"/>
    <property type="molecule type" value="Genomic_DNA"/>
</dbReference>
<sequence length="45" mass="5069">MQQVPGHAPACREWRERANVARRRGASQSVPCRPRPPAFHRSSAC</sequence>
<dbReference type="AlphaFoldDB" id="A0A059KID3"/>